<protein>
    <submittedName>
        <fullName evidence="3">Uncharacterized protein</fullName>
    </submittedName>
</protein>
<evidence type="ECO:0000313" key="4">
    <source>
        <dbReference type="Proteomes" id="UP000660339"/>
    </source>
</evidence>
<feature type="region of interest" description="Disordered" evidence="1">
    <location>
        <begin position="37"/>
        <end position="68"/>
    </location>
</feature>
<dbReference type="EMBL" id="BONJ01000004">
    <property type="protein sequence ID" value="GIG13141.1"/>
    <property type="molecule type" value="Genomic_DNA"/>
</dbReference>
<proteinExistence type="predicted"/>
<feature type="chain" id="PRO_5039061251" evidence="2">
    <location>
        <begin position="31"/>
        <end position="216"/>
    </location>
</feature>
<organism evidence="3 4">
    <name type="scientific">Catellatospora methionotrophica</name>
    <dbReference type="NCBI Taxonomy" id="121620"/>
    <lineage>
        <taxon>Bacteria</taxon>
        <taxon>Bacillati</taxon>
        <taxon>Actinomycetota</taxon>
        <taxon>Actinomycetes</taxon>
        <taxon>Micromonosporales</taxon>
        <taxon>Micromonosporaceae</taxon>
        <taxon>Catellatospora</taxon>
    </lineage>
</organism>
<sequence>MLIAQQTLIGSTQHMLRRACLALLALTVLAGCGDDDPAPTTPSPSAQPSVSAEASPSAAVSPAASPSPSPAINFTVDGAGPYLIGANLEALKAGGLLDKVATGAETCPVNTTATGTGVWKDIQLQFRPDGELYIAVNRSKTIPTPSGARLGMTLAAVSSIYGNLGKELSGGAAYLVTTANGRGILFDLDQNKKVFAMIAGDGAYLKSSYEGGTDFC</sequence>
<comment type="caution">
    <text evidence="3">The sequence shown here is derived from an EMBL/GenBank/DDBJ whole genome shotgun (WGS) entry which is preliminary data.</text>
</comment>
<name>A0A8J3PD58_9ACTN</name>
<dbReference type="Proteomes" id="UP000660339">
    <property type="component" value="Unassembled WGS sequence"/>
</dbReference>
<dbReference type="AlphaFoldDB" id="A0A8J3PD58"/>
<keyword evidence="2" id="KW-0732">Signal</keyword>
<accession>A0A8J3PD58</accession>
<evidence type="ECO:0000256" key="1">
    <source>
        <dbReference type="SAM" id="MobiDB-lite"/>
    </source>
</evidence>
<feature type="compositionally biased region" description="Low complexity" evidence="1">
    <location>
        <begin position="43"/>
        <end position="66"/>
    </location>
</feature>
<feature type="signal peptide" evidence="2">
    <location>
        <begin position="1"/>
        <end position="30"/>
    </location>
</feature>
<evidence type="ECO:0000256" key="2">
    <source>
        <dbReference type="SAM" id="SignalP"/>
    </source>
</evidence>
<evidence type="ECO:0000313" key="3">
    <source>
        <dbReference type="EMBL" id="GIG13141.1"/>
    </source>
</evidence>
<reference evidence="3" key="1">
    <citation type="submission" date="2021-01" db="EMBL/GenBank/DDBJ databases">
        <title>Whole genome shotgun sequence of Catellatospora methionotrophica NBRC 14553.</title>
        <authorList>
            <person name="Komaki H."/>
            <person name="Tamura T."/>
        </authorList>
    </citation>
    <scope>NUCLEOTIDE SEQUENCE</scope>
    <source>
        <strain evidence="3">NBRC 14553</strain>
    </source>
</reference>
<gene>
    <name evidence="3" type="ORF">Cme02nite_14730</name>
</gene>
<keyword evidence="4" id="KW-1185">Reference proteome</keyword>